<reference evidence="2" key="2">
    <citation type="submission" date="2020-09" db="EMBL/GenBank/DDBJ databases">
        <authorList>
            <person name="Sun Q."/>
            <person name="Zhou Y."/>
        </authorList>
    </citation>
    <scope>NUCLEOTIDE SEQUENCE</scope>
    <source>
        <strain evidence="2">CGMCC 4.7306</strain>
    </source>
</reference>
<reference evidence="2" key="1">
    <citation type="journal article" date="2014" name="Int. J. Syst. Evol. Microbiol.">
        <title>Complete genome sequence of Corynebacterium casei LMG S-19264T (=DSM 44701T), isolated from a smear-ripened cheese.</title>
        <authorList>
            <consortium name="US DOE Joint Genome Institute (JGI-PGF)"/>
            <person name="Walter F."/>
            <person name="Albersmeier A."/>
            <person name="Kalinowski J."/>
            <person name="Ruckert C."/>
        </authorList>
    </citation>
    <scope>NUCLEOTIDE SEQUENCE</scope>
    <source>
        <strain evidence="2">CGMCC 4.7306</strain>
    </source>
</reference>
<dbReference type="RefSeq" id="WP_188898535.1">
    <property type="nucleotide sequence ID" value="NZ_BMMZ01000021.1"/>
</dbReference>
<proteinExistence type="predicted"/>
<comment type="caution">
    <text evidence="2">The sequence shown here is derived from an EMBL/GenBank/DDBJ whole genome shotgun (WGS) entry which is preliminary data.</text>
</comment>
<organism evidence="2 3">
    <name type="scientific">Microlunatus endophyticus</name>
    <dbReference type="NCBI Taxonomy" id="1716077"/>
    <lineage>
        <taxon>Bacteria</taxon>
        <taxon>Bacillati</taxon>
        <taxon>Actinomycetota</taxon>
        <taxon>Actinomycetes</taxon>
        <taxon>Propionibacteriales</taxon>
        <taxon>Propionibacteriaceae</taxon>
        <taxon>Microlunatus</taxon>
    </lineage>
</organism>
<gene>
    <name evidence="2" type="ORF">GCM10011575_47400</name>
</gene>
<dbReference type="EMBL" id="BMMZ01000021">
    <property type="protein sequence ID" value="GGL83581.1"/>
    <property type="molecule type" value="Genomic_DNA"/>
</dbReference>
<feature type="region of interest" description="Disordered" evidence="1">
    <location>
        <begin position="1"/>
        <end position="26"/>
    </location>
</feature>
<evidence type="ECO:0000313" key="3">
    <source>
        <dbReference type="Proteomes" id="UP000613840"/>
    </source>
</evidence>
<feature type="compositionally biased region" description="Polar residues" evidence="1">
    <location>
        <begin position="233"/>
        <end position="246"/>
    </location>
</feature>
<feature type="region of interest" description="Disordered" evidence="1">
    <location>
        <begin position="211"/>
        <end position="246"/>
    </location>
</feature>
<feature type="compositionally biased region" description="Low complexity" evidence="1">
    <location>
        <begin position="15"/>
        <end position="26"/>
    </location>
</feature>
<evidence type="ECO:0000256" key="1">
    <source>
        <dbReference type="SAM" id="MobiDB-lite"/>
    </source>
</evidence>
<dbReference type="AlphaFoldDB" id="A0A917SJQ5"/>
<dbReference type="Proteomes" id="UP000613840">
    <property type="component" value="Unassembled WGS sequence"/>
</dbReference>
<keyword evidence="3" id="KW-1185">Reference proteome</keyword>
<feature type="region of interest" description="Disordered" evidence="1">
    <location>
        <begin position="324"/>
        <end position="359"/>
    </location>
</feature>
<name>A0A917SJQ5_9ACTN</name>
<accession>A0A917SJQ5</accession>
<sequence length="630" mass="68868">MLAADPAHIPDKSDPSACPAEPNAPAAAWEAVAHHIAQQPHMRVSRDGGKTYPASRIRRLTLRPPNQPAAVPTYDRHGTTRCVVFDLDAHDGTSDSRERVEHDNHTLQQLLGDDHLIADQSPNGGRHIYLLLPAPAPIWEVRAVLAHLAPQLSSLDPTCMLNPVAGLIRPPGSRHGSGGHQQLITPLPRAVAITTHRAPRGLWPTLLAAAQATSRPTSTPPTPSDEPPDHSRLTTPSTAEAEATNNLSDRIQRLARTGDHTGYRSHSEARQAVITGCVRAGWKLAQLISRIEDGRWPGLAAMYSRYGNRHSRKAIVRDWNKAHSWLPPQKQHPRNSLHQRNTREHKSHPPTKPGAGGYQDVRTWQSALAIAERTRWQNEPTLILVARAVGRAAQLNGGLHSDHGDRSISLGTGLDIGTVSRALRRLRDEDEPLISRVEEDRGVHADVYELNIPGGMSEAATGRPWRPGTLHALRPVFRELGRPAAFVYEELATRRAPQGIPELTESVPYQASAVRDALHTLEQWGLAERSGAGWISGPRSPEDVGERLGTHDLIVELAARYAEQRLIYRLWLASRGNSAAMTALAARVSPTDRFTRSAGQPARAPAQSHDELTAQVVALIEAQLGAQRVA</sequence>
<evidence type="ECO:0000313" key="2">
    <source>
        <dbReference type="EMBL" id="GGL83581.1"/>
    </source>
</evidence>
<protein>
    <submittedName>
        <fullName evidence="2">Uncharacterized protein</fullName>
    </submittedName>
</protein>